<organism evidence="2 3">
    <name type="scientific">Yanshouia hominis</name>
    <dbReference type="NCBI Taxonomy" id="2763673"/>
    <lineage>
        <taxon>Bacteria</taxon>
        <taxon>Bacillati</taxon>
        <taxon>Bacillota</taxon>
        <taxon>Clostridia</taxon>
        <taxon>Eubacteriales</taxon>
        <taxon>Oscillospiraceae</taxon>
        <taxon>Yanshouia</taxon>
    </lineage>
</organism>
<feature type="transmembrane region" description="Helical" evidence="1">
    <location>
        <begin position="21"/>
        <end position="43"/>
    </location>
</feature>
<accession>A0ABR7NIQ8</accession>
<keyword evidence="1" id="KW-1133">Transmembrane helix</keyword>
<comment type="caution">
    <text evidence="2">The sequence shown here is derived from an EMBL/GenBank/DDBJ whole genome shotgun (WGS) entry which is preliminary data.</text>
</comment>
<protein>
    <submittedName>
        <fullName evidence="2">Uncharacterized protein</fullName>
    </submittedName>
</protein>
<evidence type="ECO:0000313" key="3">
    <source>
        <dbReference type="Proteomes" id="UP000658131"/>
    </source>
</evidence>
<evidence type="ECO:0000313" key="2">
    <source>
        <dbReference type="EMBL" id="MBC8575533.1"/>
    </source>
</evidence>
<dbReference type="EMBL" id="JACRTB010000005">
    <property type="protein sequence ID" value="MBC8575533.1"/>
    <property type="molecule type" value="Genomic_DNA"/>
</dbReference>
<evidence type="ECO:0000256" key="1">
    <source>
        <dbReference type="SAM" id="Phobius"/>
    </source>
</evidence>
<gene>
    <name evidence="2" type="ORF">H8717_03775</name>
</gene>
<dbReference type="Pfam" id="PF20357">
    <property type="entry name" value="DUF6652"/>
    <property type="match status" value="1"/>
</dbReference>
<proteinExistence type="predicted"/>
<sequence>MTPKQEGGPRFDRHYLLPITYALTLTASYPALLWLAYPVLLWLGKYALAALTVAENLSFWEPALFRLLLAGVLLYALFLLLLGAANIICSFRMAQRGEIRFCINAMLILKYGLIPFFLFNYLLGLLVCLAFFVGTRGMILFAFPVTVPFLLLAVFSVWAMLLPGSFYGLQVVRLGIRQGKLAFPAAIFHLLLQFTFVADVFDAMYLSVKKWEMGKKSAAAVCMACLLGAAATALAALHLL</sequence>
<feature type="transmembrane region" description="Helical" evidence="1">
    <location>
        <begin position="139"/>
        <end position="161"/>
    </location>
</feature>
<dbReference type="InterPro" id="IPR046594">
    <property type="entry name" value="DUF6652"/>
</dbReference>
<feature type="transmembrane region" description="Helical" evidence="1">
    <location>
        <begin position="63"/>
        <end position="88"/>
    </location>
</feature>
<keyword evidence="1" id="KW-0812">Transmembrane</keyword>
<name>A0ABR7NIQ8_9FIRM</name>
<dbReference type="Proteomes" id="UP000658131">
    <property type="component" value="Unassembled WGS sequence"/>
</dbReference>
<reference evidence="2 3" key="1">
    <citation type="submission" date="2020-08" db="EMBL/GenBank/DDBJ databases">
        <title>Genome public.</title>
        <authorList>
            <person name="Liu C."/>
            <person name="Sun Q."/>
        </authorList>
    </citation>
    <scope>NUCLEOTIDE SEQUENCE [LARGE SCALE GENOMIC DNA]</scope>
    <source>
        <strain evidence="2 3">BX1</strain>
    </source>
</reference>
<feature type="transmembrane region" description="Helical" evidence="1">
    <location>
        <begin position="181"/>
        <end position="198"/>
    </location>
</feature>
<keyword evidence="3" id="KW-1185">Reference proteome</keyword>
<feature type="transmembrane region" description="Helical" evidence="1">
    <location>
        <begin position="108"/>
        <end position="133"/>
    </location>
</feature>
<dbReference type="RefSeq" id="WP_262399157.1">
    <property type="nucleotide sequence ID" value="NZ_JACRTB010000005.1"/>
</dbReference>
<feature type="transmembrane region" description="Helical" evidence="1">
    <location>
        <begin position="218"/>
        <end position="239"/>
    </location>
</feature>
<keyword evidence="1" id="KW-0472">Membrane</keyword>